<accession>A0A2T0R2Z7</accession>
<comment type="caution">
    <text evidence="1">The sequence shown here is derived from an EMBL/GenBank/DDBJ whole genome shotgun (WGS) entry which is preliminary data.</text>
</comment>
<dbReference type="RefSeq" id="WP_106211936.1">
    <property type="nucleotide sequence ID" value="NZ_PVZF01000007.1"/>
</dbReference>
<keyword evidence="1" id="KW-0808">Transferase</keyword>
<dbReference type="SUPFAM" id="SSF52540">
    <property type="entry name" value="P-loop containing nucleoside triphosphate hydrolases"/>
    <property type="match status" value="1"/>
</dbReference>
<dbReference type="EMBL" id="PVZF01000007">
    <property type="protein sequence ID" value="PRY14179.1"/>
    <property type="molecule type" value="Genomic_DNA"/>
</dbReference>
<dbReference type="OrthoDB" id="2639622at2"/>
<dbReference type="Pfam" id="PF13671">
    <property type="entry name" value="AAA_33"/>
    <property type="match status" value="1"/>
</dbReference>
<reference evidence="1 2" key="1">
    <citation type="submission" date="2018-03" db="EMBL/GenBank/DDBJ databases">
        <title>Genomic Encyclopedia of Archaeal and Bacterial Type Strains, Phase II (KMG-II): from individual species to whole genera.</title>
        <authorList>
            <person name="Goeker M."/>
        </authorList>
    </citation>
    <scope>NUCLEOTIDE SEQUENCE [LARGE SCALE GENOMIC DNA]</scope>
    <source>
        <strain evidence="1 2">DSM 19711</strain>
    </source>
</reference>
<dbReference type="GO" id="GO:0016301">
    <property type="term" value="F:kinase activity"/>
    <property type="evidence" value="ECO:0007669"/>
    <property type="project" value="UniProtKB-KW"/>
</dbReference>
<dbReference type="InterPro" id="IPR027417">
    <property type="entry name" value="P-loop_NTPase"/>
</dbReference>
<keyword evidence="1" id="KW-0418">Kinase</keyword>
<evidence type="ECO:0000313" key="2">
    <source>
        <dbReference type="Proteomes" id="UP000238083"/>
    </source>
</evidence>
<evidence type="ECO:0000313" key="1">
    <source>
        <dbReference type="EMBL" id="PRY14179.1"/>
    </source>
</evidence>
<sequence>MSTVFLVVGLPAAGKSTRARELERGGALRLTTDEWVVPVFGGQNPEAGRDALEGQLIRTALEVARRGVDVVLDFGFWSRDERTALRALFADAGARCVVEFCDVAPDVQRARVQQRWRERPHTTFPIGEDELETWRGRFETPGVDELAPSFSPPRWADWADWTARRWPGYAGWGPPPRL</sequence>
<proteinExistence type="predicted"/>
<dbReference type="Proteomes" id="UP000238083">
    <property type="component" value="Unassembled WGS sequence"/>
</dbReference>
<dbReference type="AlphaFoldDB" id="A0A2T0R2Z7"/>
<organism evidence="1 2">
    <name type="scientific">Kineococcus rhizosphaerae</name>
    <dbReference type="NCBI Taxonomy" id="559628"/>
    <lineage>
        <taxon>Bacteria</taxon>
        <taxon>Bacillati</taxon>
        <taxon>Actinomycetota</taxon>
        <taxon>Actinomycetes</taxon>
        <taxon>Kineosporiales</taxon>
        <taxon>Kineosporiaceae</taxon>
        <taxon>Kineococcus</taxon>
    </lineage>
</organism>
<gene>
    <name evidence="1" type="ORF">CLV37_107299</name>
</gene>
<protein>
    <submittedName>
        <fullName evidence="1">Putative kinase</fullName>
    </submittedName>
</protein>
<dbReference type="Gene3D" id="3.40.50.300">
    <property type="entry name" value="P-loop containing nucleotide triphosphate hydrolases"/>
    <property type="match status" value="1"/>
</dbReference>
<keyword evidence="2" id="KW-1185">Reference proteome</keyword>
<name>A0A2T0R2Z7_9ACTN</name>